<evidence type="ECO:0000313" key="3">
    <source>
        <dbReference type="EMBL" id="MPM82660.1"/>
    </source>
</evidence>
<dbReference type="InterPro" id="IPR051698">
    <property type="entry name" value="Transposase_11-like"/>
</dbReference>
<dbReference type="InterPro" id="IPR047647">
    <property type="entry name" value="ISAs1_transpos"/>
</dbReference>
<sequence>MDIISFSKHILDHRIDRRKEHSVETIVYIAMAAVICGAESWGEIEAFGICKKDFFARQIPSFNGIPSHDTFNRFFSSIDPAYFESEFRFWVRELCGKYEGVVAIDGKTIRGASRGDDKTPLEADRKSRFKLHMVSAWAADNGISLGQVRVNEKSNEITAIPELIKALDLVNCIITIDAMGCQKTIAKAIIEAKADYVLCVKKNQKNLLKTIEEQFNQADQIDVTTPYYAKRYSVYSSSEKGHGRQEERQCIAYNNGLIGNTFPEWEGIQTIARIASRRKETGEGEFSTEVRYYISSLPLDAKLIAESVRTHWSIENNLHWQLDVTFREDNTRKTNNAAQNVSVMCKMALSLLKKDTKKASMVAKRKIAGWDEEYLARLLKTENF</sequence>
<evidence type="ECO:0000259" key="2">
    <source>
        <dbReference type="Pfam" id="PF13808"/>
    </source>
</evidence>
<dbReference type="Pfam" id="PF13808">
    <property type="entry name" value="DDE_Tnp_1_assoc"/>
    <property type="match status" value="1"/>
</dbReference>
<feature type="domain" description="Transposase IS4-like" evidence="1">
    <location>
        <begin position="100"/>
        <end position="349"/>
    </location>
</feature>
<dbReference type="InterPro" id="IPR032806">
    <property type="entry name" value="YbfD_N"/>
</dbReference>
<accession>A0A645CZL7</accession>
<dbReference type="EMBL" id="VSSQ01031680">
    <property type="protein sequence ID" value="MPM82660.1"/>
    <property type="molecule type" value="Genomic_DNA"/>
</dbReference>
<name>A0A645CZL7_9ZZZZ</name>
<dbReference type="AlphaFoldDB" id="A0A645CZL7"/>
<evidence type="ECO:0000259" key="1">
    <source>
        <dbReference type="Pfam" id="PF01609"/>
    </source>
</evidence>
<dbReference type="Pfam" id="PF01609">
    <property type="entry name" value="DDE_Tnp_1"/>
    <property type="match status" value="1"/>
</dbReference>
<dbReference type="PANTHER" id="PTHR30298">
    <property type="entry name" value="H REPEAT-ASSOCIATED PREDICTED TRANSPOSASE"/>
    <property type="match status" value="1"/>
</dbReference>
<dbReference type="GO" id="GO:0004803">
    <property type="term" value="F:transposase activity"/>
    <property type="evidence" value="ECO:0007669"/>
    <property type="project" value="InterPro"/>
</dbReference>
<dbReference type="GO" id="GO:0003677">
    <property type="term" value="F:DNA binding"/>
    <property type="evidence" value="ECO:0007669"/>
    <property type="project" value="InterPro"/>
</dbReference>
<organism evidence="3">
    <name type="scientific">bioreactor metagenome</name>
    <dbReference type="NCBI Taxonomy" id="1076179"/>
    <lineage>
        <taxon>unclassified sequences</taxon>
        <taxon>metagenomes</taxon>
        <taxon>ecological metagenomes</taxon>
    </lineage>
</organism>
<dbReference type="GO" id="GO:0006313">
    <property type="term" value="P:DNA transposition"/>
    <property type="evidence" value="ECO:0007669"/>
    <property type="project" value="InterPro"/>
</dbReference>
<comment type="caution">
    <text evidence="3">The sequence shown here is derived from an EMBL/GenBank/DDBJ whole genome shotgun (WGS) entry which is preliminary data.</text>
</comment>
<protein>
    <submittedName>
        <fullName evidence="3">ISAs1 family transposase ISBf9</fullName>
    </submittedName>
</protein>
<gene>
    <name evidence="3" type="ORF">SDC9_129722</name>
</gene>
<proteinExistence type="predicted"/>
<dbReference type="PANTHER" id="PTHR30298:SF0">
    <property type="entry name" value="PROTEIN YBFL-RELATED"/>
    <property type="match status" value="1"/>
</dbReference>
<feature type="domain" description="H repeat-associated protein N-terminal" evidence="2">
    <location>
        <begin position="9"/>
        <end position="91"/>
    </location>
</feature>
<dbReference type="InterPro" id="IPR002559">
    <property type="entry name" value="Transposase_11"/>
</dbReference>
<dbReference type="NCBIfam" id="NF033564">
    <property type="entry name" value="transpos_ISAs1"/>
    <property type="match status" value="1"/>
</dbReference>
<reference evidence="3" key="1">
    <citation type="submission" date="2019-08" db="EMBL/GenBank/DDBJ databases">
        <authorList>
            <person name="Kucharzyk K."/>
            <person name="Murdoch R.W."/>
            <person name="Higgins S."/>
            <person name="Loffler F."/>
        </authorList>
    </citation>
    <scope>NUCLEOTIDE SEQUENCE</scope>
</reference>